<dbReference type="AlphaFoldDB" id="A0A5B8XDW8"/>
<keyword evidence="5 7" id="KW-0378">Hydrolase</keyword>
<dbReference type="SUPFAM" id="SSF55486">
    <property type="entry name" value="Metalloproteases ('zincins'), catalytic domain"/>
    <property type="match status" value="1"/>
</dbReference>
<dbReference type="InterPro" id="IPR002036">
    <property type="entry name" value="YbeY"/>
</dbReference>
<dbReference type="RefSeq" id="WP_146820770.1">
    <property type="nucleotide sequence ID" value="NZ_CP029077.1"/>
</dbReference>
<keyword evidence="9" id="KW-1185">Reference proteome</keyword>
<comment type="function">
    <text evidence="7">Single strand-specific metallo-endoribonuclease involved in late-stage 70S ribosome quality control and in maturation of the 3' terminus of the 16S rRNA.</text>
</comment>
<evidence type="ECO:0000313" key="9">
    <source>
        <dbReference type="Proteomes" id="UP000321934"/>
    </source>
</evidence>
<dbReference type="NCBIfam" id="TIGR00043">
    <property type="entry name" value="rRNA maturation RNase YbeY"/>
    <property type="match status" value="1"/>
</dbReference>
<feature type="binding site" evidence="7">
    <location>
        <position position="122"/>
    </location>
    <ligand>
        <name>Zn(2+)</name>
        <dbReference type="ChEBI" id="CHEBI:29105"/>
        <note>catalytic</note>
    </ligand>
</feature>
<evidence type="ECO:0000256" key="6">
    <source>
        <dbReference type="ARBA" id="ARBA00022833"/>
    </source>
</evidence>
<evidence type="ECO:0000256" key="1">
    <source>
        <dbReference type="ARBA" id="ARBA00010875"/>
    </source>
</evidence>
<dbReference type="GO" id="GO:0006364">
    <property type="term" value="P:rRNA processing"/>
    <property type="evidence" value="ECO:0007669"/>
    <property type="project" value="UniProtKB-UniRule"/>
</dbReference>
<dbReference type="InterPro" id="IPR023091">
    <property type="entry name" value="MetalPrtase_cat_dom_sf_prd"/>
</dbReference>
<comment type="subcellular location">
    <subcellularLocation>
        <location evidence="7">Cytoplasm</location>
    </subcellularLocation>
</comment>
<keyword evidence="7" id="KW-0698">rRNA processing</keyword>
<evidence type="ECO:0000256" key="7">
    <source>
        <dbReference type="HAMAP-Rule" id="MF_00009"/>
    </source>
</evidence>
<dbReference type="InterPro" id="IPR020549">
    <property type="entry name" value="YbeY_CS"/>
</dbReference>
<evidence type="ECO:0000256" key="3">
    <source>
        <dbReference type="ARBA" id="ARBA00022723"/>
    </source>
</evidence>
<dbReference type="PANTHER" id="PTHR46986:SF1">
    <property type="entry name" value="ENDORIBONUCLEASE YBEY, CHLOROPLASTIC"/>
    <property type="match status" value="1"/>
</dbReference>
<dbReference type="PANTHER" id="PTHR46986">
    <property type="entry name" value="ENDORIBONUCLEASE YBEY, CHLOROPLASTIC"/>
    <property type="match status" value="1"/>
</dbReference>
<keyword evidence="3 7" id="KW-0479">Metal-binding</keyword>
<reference evidence="8 9" key="1">
    <citation type="journal article" date="2019" name="ISME J.">
        <title>Deianiraea, an extracellular bacterium associated with the ciliate Paramecium, suggests an alternative scenario for the evolution of Rickettsiales.</title>
        <authorList>
            <person name="Castelli M."/>
            <person name="Sabaneyeva E."/>
            <person name="Lanzoni O."/>
            <person name="Lebedeva N."/>
            <person name="Floriano A.M."/>
            <person name="Gaiarsa S."/>
            <person name="Benken K."/>
            <person name="Modeo L."/>
            <person name="Bandi C."/>
            <person name="Potekhin A."/>
            <person name="Sassera D."/>
            <person name="Petroni G."/>
        </authorList>
    </citation>
    <scope>NUCLEOTIDE SEQUENCE [LARGE SCALE GENOMIC DNA]</scope>
    <source>
        <strain evidence="8">CyL4-1</strain>
    </source>
</reference>
<dbReference type="Pfam" id="PF02130">
    <property type="entry name" value="YbeY"/>
    <property type="match status" value="1"/>
</dbReference>
<evidence type="ECO:0000313" key="8">
    <source>
        <dbReference type="EMBL" id="QED23502.1"/>
    </source>
</evidence>
<dbReference type="GO" id="GO:0004222">
    <property type="term" value="F:metalloendopeptidase activity"/>
    <property type="evidence" value="ECO:0007669"/>
    <property type="project" value="InterPro"/>
</dbReference>
<gene>
    <name evidence="7" type="primary">ybeY</name>
    <name evidence="8" type="ORF">Deia_00711</name>
</gene>
<dbReference type="OrthoDB" id="9807740at2"/>
<dbReference type="Gene3D" id="3.40.390.30">
    <property type="entry name" value="Metalloproteases ('zincins'), catalytic domain"/>
    <property type="match status" value="1"/>
</dbReference>
<dbReference type="HAMAP" id="MF_00009">
    <property type="entry name" value="Endoribonucl_YbeY"/>
    <property type="match status" value="1"/>
</dbReference>
<comment type="similarity">
    <text evidence="1 7">Belongs to the endoribonuclease YbeY family.</text>
</comment>
<keyword evidence="7" id="KW-0690">Ribosome biogenesis</keyword>
<protein>
    <recommendedName>
        <fullName evidence="7">Endoribonuclease YbeY</fullName>
        <ecNumber evidence="7">3.1.-.-</ecNumber>
    </recommendedName>
</protein>
<dbReference type="PROSITE" id="PS01306">
    <property type="entry name" value="UPF0054"/>
    <property type="match status" value="1"/>
</dbReference>
<dbReference type="GO" id="GO:0004521">
    <property type="term" value="F:RNA endonuclease activity"/>
    <property type="evidence" value="ECO:0007669"/>
    <property type="project" value="UniProtKB-UniRule"/>
</dbReference>
<name>A0A5B8XDW8_9RICK</name>
<evidence type="ECO:0000256" key="5">
    <source>
        <dbReference type="ARBA" id="ARBA00022801"/>
    </source>
</evidence>
<keyword evidence="2 7" id="KW-0540">Nuclease</keyword>
<accession>A0A5B8XDW8</accession>
<keyword evidence="7" id="KW-0963">Cytoplasm</keyword>
<evidence type="ECO:0000256" key="4">
    <source>
        <dbReference type="ARBA" id="ARBA00022759"/>
    </source>
</evidence>
<dbReference type="EC" id="3.1.-.-" evidence="7"/>
<feature type="binding site" evidence="7">
    <location>
        <position position="128"/>
    </location>
    <ligand>
        <name>Zn(2+)</name>
        <dbReference type="ChEBI" id="CHEBI:29105"/>
        <note>catalytic</note>
    </ligand>
</feature>
<sequence>MKKPSIQVNVYKKSRNLKIFFDVDKTFISKIVNHVAIFLHNNISYEMTLLLSNDIFIQNYNRDYRNKDTPTNVLSFESSDKDEDFYLGDMIISLETIAKEANEQGKSIHDHFTHILIHGVLHLFGMDHILEDERIKMEKLEIEILKTLGISDPYLDF</sequence>
<keyword evidence="6 7" id="KW-0862">Zinc</keyword>
<dbReference type="GO" id="GO:0008270">
    <property type="term" value="F:zinc ion binding"/>
    <property type="evidence" value="ECO:0007669"/>
    <property type="project" value="UniProtKB-UniRule"/>
</dbReference>
<proteinExistence type="inferred from homology"/>
<comment type="cofactor">
    <cofactor evidence="7">
        <name>Zn(2+)</name>
        <dbReference type="ChEBI" id="CHEBI:29105"/>
    </cofactor>
    <text evidence="7">Binds 1 zinc ion.</text>
</comment>
<feature type="binding site" evidence="7">
    <location>
        <position position="118"/>
    </location>
    <ligand>
        <name>Zn(2+)</name>
        <dbReference type="ChEBI" id="CHEBI:29105"/>
        <note>catalytic</note>
    </ligand>
</feature>
<evidence type="ECO:0000256" key="2">
    <source>
        <dbReference type="ARBA" id="ARBA00022722"/>
    </source>
</evidence>
<organism evidence="8 9">
    <name type="scientific">Candidatus Deianiraea vastatrix</name>
    <dbReference type="NCBI Taxonomy" id="2163644"/>
    <lineage>
        <taxon>Bacteria</taxon>
        <taxon>Pseudomonadati</taxon>
        <taxon>Pseudomonadota</taxon>
        <taxon>Alphaproteobacteria</taxon>
        <taxon>Rickettsiales</taxon>
        <taxon>Candidatus Deianiraeaceae</taxon>
        <taxon>Candidatus Deianiraea</taxon>
    </lineage>
</organism>
<dbReference type="Proteomes" id="UP000321934">
    <property type="component" value="Chromosome"/>
</dbReference>
<dbReference type="GO" id="GO:0005737">
    <property type="term" value="C:cytoplasm"/>
    <property type="evidence" value="ECO:0007669"/>
    <property type="project" value="UniProtKB-SubCell"/>
</dbReference>
<dbReference type="EMBL" id="CP029077">
    <property type="protein sequence ID" value="QED23502.1"/>
    <property type="molecule type" value="Genomic_DNA"/>
</dbReference>
<keyword evidence="4 7" id="KW-0255">Endonuclease</keyword>